<evidence type="ECO:0000313" key="3">
    <source>
        <dbReference type="Proteomes" id="UP001493487"/>
    </source>
</evidence>
<gene>
    <name evidence="2" type="ORF">QJS35_30680</name>
</gene>
<name>A0ABV1L407_9BACL</name>
<proteinExistence type="predicted"/>
<organism evidence="2 3">
    <name type="scientific">Cohnella silvisoli</name>
    <dbReference type="NCBI Taxonomy" id="2873699"/>
    <lineage>
        <taxon>Bacteria</taxon>
        <taxon>Bacillati</taxon>
        <taxon>Bacillota</taxon>
        <taxon>Bacilli</taxon>
        <taxon>Bacillales</taxon>
        <taxon>Paenibacillaceae</taxon>
        <taxon>Cohnella</taxon>
    </lineage>
</organism>
<dbReference type="EMBL" id="JASKHM010000024">
    <property type="protein sequence ID" value="MEQ4486752.1"/>
    <property type="molecule type" value="Genomic_DNA"/>
</dbReference>
<sequence>MRQLLMTVLLIVTVVLLYTRITQGDEGTHGKITSSGGRMADHISRINP</sequence>
<feature type="region of interest" description="Disordered" evidence="1">
    <location>
        <begin position="27"/>
        <end position="48"/>
    </location>
</feature>
<evidence type="ECO:0000256" key="1">
    <source>
        <dbReference type="SAM" id="MobiDB-lite"/>
    </source>
</evidence>
<feature type="compositionally biased region" description="Basic and acidic residues" evidence="1">
    <location>
        <begin position="39"/>
        <end position="48"/>
    </location>
</feature>
<protein>
    <submittedName>
        <fullName evidence="2">Uncharacterized protein</fullName>
    </submittedName>
</protein>
<keyword evidence="3" id="KW-1185">Reference proteome</keyword>
<dbReference type="RefSeq" id="WP_232189833.1">
    <property type="nucleotide sequence ID" value="NZ_JAIOAP010000023.1"/>
</dbReference>
<accession>A0ABV1L407</accession>
<comment type="caution">
    <text evidence="2">The sequence shown here is derived from an EMBL/GenBank/DDBJ whole genome shotgun (WGS) entry which is preliminary data.</text>
</comment>
<reference evidence="2 3" key="1">
    <citation type="journal article" date="2023" name="Genome Announc.">
        <title>Pan-Genome Analyses of the Genus Cohnella and Proposal of the Novel Species Cohnella silvisoli sp. nov., Isolated from Forest Soil.</title>
        <authorList>
            <person name="Wang C."/>
            <person name="Mao L."/>
            <person name="Bao G."/>
            <person name="Zhu H."/>
        </authorList>
    </citation>
    <scope>NUCLEOTIDE SEQUENCE [LARGE SCALE GENOMIC DNA]</scope>
    <source>
        <strain evidence="2 3">NL03-T5-1</strain>
    </source>
</reference>
<evidence type="ECO:0000313" key="2">
    <source>
        <dbReference type="EMBL" id="MEQ4486752.1"/>
    </source>
</evidence>
<dbReference type="Proteomes" id="UP001493487">
    <property type="component" value="Unassembled WGS sequence"/>
</dbReference>